<dbReference type="GO" id="GO:0030488">
    <property type="term" value="P:tRNA methylation"/>
    <property type="evidence" value="ECO:0007669"/>
    <property type="project" value="TreeGrafter"/>
</dbReference>
<dbReference type="AlphaFoldDB" id="A0A9Q0M950"/>
<dbReference type="CDD" id="cd21089">
    <property type="entry name" value="Trm112-like"/>
    <property type="match status" value="1"/>
</dbReference>
<dbReference type="SUPFAM" id="SSF158997">
    <property type="entry name" value="Trm112p-like"/>
    <property type="match status" value="1"/>
</dbReference>
<dbReference type="PANTHER" id="PTHR12773">
    <property type="entry name" value="UPF0315 PROTEIN-RELATED"/>
    <property type="match status" value="1"/>
</dbReference>
<protein>
    <recommendedName>
        <fullName evidence="2">Multifunctional methyltransferase subunit TRM112-like protein</fullName>
    </recommendedName>
    <alternativeName>
        <fullName evidence="3">tRNA methyltransferase 112 homolog</fullName>
    </alternativeName>
</protein>
<keyword evidence="5" id="KW-1185">Reference proteome</keyword>
<dbReference type="PANTHER" id="PTHR12773:SF0">
    <property type="entry name" value="MULTIFUNCTIONAL METHYLTRANSFERASE SUBUNIT TRM112-LIKE PROTEIN"/>
    <property type="match status" value="1"/>
</dbReference>
<reference evidence="4" key="1">
    <citation type="submission" date="2022-12" db="EMBL/GenBank/DDBJ databases">
        <title>Genome assemblies of Blomia tropicalis.</title>
        <authorList>
            <person name="Cui Y."/>
        </authorList>
    </citation>
    <scope>NUCLEOTIDE SEQUENCE</scope>
    <source>
        <tissue evidence="4">Adult mites</tissue>
    </source>
</reference>
<dbReference type="InterPro" id="IPR005651">
    <property type="entry name" value="Trm112-like"/>
</dbReference>
<evidence type="ECO:0000256" key="3">
    <source>
        <dbReference type="ARBA" id="ARBA00030516"/>
    </source>
</evidence>
<evidence type="ECO:0000256" key="1">
    <source>
        <dbReference type="ARBA" id="ARBA00007980"/>
    </source>
</evidence>
<comment type="similarity">
    <text evidence="1">Belongs to the TRM112 family.</text>
</comment>
<sequence>MKLITHNLLTSKCLKGVVNGYPLKLEVNEVKNVEVEFNADFVKRILPKLDYEVLRNTALSLGVELPLEMEKDDDPEFLNKVHHALMEIEVISGDLVCPETGRKFNIKDGIPNMLCNEEEV</sequence>
<evidence type="ECO:0000256" key="2">
    <source>
        <dbReference type="ARBA" id="ARBA00019989"/>
    </source>
</evidence>
<proteinExistence type="inferred from homology"/>
<comment type="caution">
    <text evidence="4">The sequence shown here is derived from an EMBL/GenBank/DDBJ whole genome shotgun (WGS) entry which is preliminary data.</text>
</comment>
<evidence type="ECO:0000313" key="4">
    <source>
        <dbReference type="EMBL" id="KAJ6221104.1"/>
    </source>
</evidence>
<accession>A0A9Q0M950</accession>
<dbReference type="Pfam" id="PF03966">
    <property type="entry name" value="Trm112p"/>
    <property type="match status" value="1"/>
</dbReference>
<gene>
    <name evidence="4" type="ORF">RDWZM_006916</name>
</gene>
<dbReference type="InterPro" id="IPR039127">
    <property type="entry name" value="Trm112"/>
</dbReference>
<dbReference type="GO" id="GO:0070476">
    <property type="term" value="P:rRNA (guanine-N7)-methylation"/>
    <property type="evidence" value="ECO:0007669"/>
    <property type="project" value="TreeGrafter"/>
</dbReference>
<dbReference type="Gene3D" id="2.20.25.10">
    <property type="match status" value="1"/>
</dbReference>
<dbReference type="GO" id="GO:0046982">
    <property type="term" value="F:protein heterodimerization activity"/>
    <property type="evidence" value="ECO:0007669"/>
    <property type="project" value="InterPro"/>
</dbReference>
<name>A0A9Q0M950_BLOTA</name>
<organism evidence="4 5">
    <name type="scientific">Blomia tropicalis</name>
    <name type="common">Mite</name>
    <dbReference type="NCBI Taxonomy" id="40697"/>
    <lineage>
        <taxon>Eukaryota</taxon>
        <taxon>Metazoa</taxon>
        <taxon>Ecdysozoa</taxon>
        <taxon>Arthropoda</taxon>
        <taxon>Chelicerata</taxon>
        <taxon>Arachnida</taxon>
        <taxon>Acari</taxon>
        <taxon>Acariformes</taxon>
        <taxon>Sarcoptiformes</taxon>
        <taxon>Astigmata</taxon>
        <taxon>Glycyphagoidea</taxon>
        <taxon>Echimyopodidae</taxon>
        <taxon>Blomia</taxon>
    </lineage>
</organism>
<dbReference type="Proteomes" id="UP001142055">
    <property type="component" value="Chromosome 2"/>
</dbReference>
<evidence type="ECO:0000313" key="5">
    <source>
        <dbReference type="Proteomes" id="UP001142055"/>
    </source>
</evidence>
<dbReference type="OMA" id="NMLTSKC"/>
<dbReference type="EMBL" id="JAPWDV010000002">
    <property type="protein sequence ID" value="KAJ6221104.1"/>
    <property type="molecule type" value="Genomic_DNA"/>
</dbReference>